<dbReference type="OrthoDB" id="3206778at2759"/>
<evidence type="ECO:0000313" key="3">
    <source>
        <dbReference type="Proteomes" id="UP000059188"/>
    </source>
</evidence>
<reference evidence="2 3" key="1">
    <citation type="submission" date="2014-11" db="EMBL/GenBank/DDBJ databases">
        <authorList>
            <person name="Wibberg Daniel"/>
        </authorList>
    </citation>
    <scope>NUCLEOTIDE SEQUENCE [LARGE SCALE GENOMIC DNA]</scope>
    <source>
        <strain evidence="2">Rhizoctonia solani AG1-IB 7/3/14</strain>
    </source>
</reference>
<evidence type="ECO:0000313" key="2">
    <source>
        <dbReference type="EMBL" id="CEL55479.1"/>
    </source>
</evidence>
<feature type="compositionally biased region" description="Basic and acidic residues" evidence="1">
    <location>
        <begin position="718"/>
        <end position="731"/>
    </location>
</feature>
<organism evidence="2 3">
    <name type="scientific">Thanatephorus cucumeris (strain AG1-IB / isolate 7/3/14)</name>
    <name type="common">Lettuce bottom rot fungus</name>
    <name type="synonym">Rhizoctonia solani</name>
    <dbReference type="NCBI Taxonomy" id="1108050"/>
    <lineage>
        <taxon>Eukaryota</taxon>
        <taxon>Fungi</taxon>
        <taxon>Dikarya</taxon>
        <taxon>Basidiomycota</taxon>
        <taxon>Agaricomycotina</taxon>
        <taxon>Agaricomycetes</taxon>
        <taxon>Cantharellales</taxon>
        <taxon>Ceratobasidiaceae</taxon>
        <taxon>Rhizoctonia</taxon>
        <taxon>Rhizoctonia solani AG-1</taxon>
    </lineage>
</organism>
<feature type="compositionally biased region" description="Basic and acidic residues" evidence="1">
    <location>
        <begin position="99"/>
        <end position="111"/>
    </location>
</feature>
<feature type="region of interest" description="Disordered" evidence="1">
    <location>
        <begin position="718"/>
        <end position="814"/>
    </location>
</feature>
<gene>
    <name evidence="2" type="ORF">RSOLAG1IB_01491</name>
</gene>
<feature type="compositionally biased region" description="Basic and acidic residues" evidence="1">
    <location>
        <begin position="738"/>
        <end position="778"/>
    </location>
</feature>
<dbReference type="Proteomes" id="UP000059188">
    <property type="component" value="Unassembled WGS sequence"/>
</dbReference>
<name>A0A0B7FEZ0_THACB</name>
<dbReference type="AlphaFoldDB" id="A0A0B7FEZ0"/>
<protein>
    <submittedName>
        <fullName evidence="2">Uncharacterized protein</fullName>
    </submittedName>
</protein>
<sequence>MGVEQVRWLYVHKDPAHRSGVNDSHEHLSDGAGYTLRFARVRNEAHTWSLGDHSSPDHDSDALIMDTMSPPRSLSELDDVSDTASSLGSGDWTDLSSAHADDASDDGRDARPVGVIGPINDGSEEAWTTAEGMSSSSASVYASVHAPLNPFESDGESDRSVRPPPYVDCQSDTGREPRRELELILPDPLERSDSTVNVDLSFSDAVLAANPTAVVSVAGAYPSIAQRSAVVNDVLLAIASAARASVVRVEYFNFASLSGLPNRVENRLAPEKEIIVLVRDHTVAPLTHSVDGTPSILVVFTSDAHESTVPSIHNHSILIPVVLSESRPVVLFDERDDRTDETSVDITELTRQLSNLFTFERDSVATTQTAVDVAAELEREDKPFDSDVRTQDLDLDNQSLVSFDSDSSSDDFLNNTAVVESKEKPLKSVARKRQPLDRFVGPERAELLRKLNASMGPGLTAACALAVVLSLVLGTGHLIQSSRRGPNSNKAIVFAPTSTATPSSTIHTLDPVSVAETSLALKSPHTSLAAKSSATGASLAVKSQHTSLSVRSSSTTALAVKSQQTNLSIRAPVNESCSTIPVSISKPETTSLSTIPIAGTSLSTAAASAPTTASSASSSSTPKAHVVHEVVEEFSITVERILGLNFRATIDAVRKSDAAIVQAVNRANEAIKAASGIDTAEHMKQASSELRGRHAVARRTAQRQLANLKRGVESLWGEDKDDVKGKGKGREIPIATGKGKEKETPRPGREKWHTSKDTGKSFRSERTVKKEKLKENKPKGCGKCGEKKKIKSKFPTREEAEQAAKSNPRGKRPLAEVEVEWTWGADAEYEYPFGYGPGAVLQEVQEYFVF</sequence>
<evidence type="ECO:0000256" key="1">
    <source>
        <dbReference type="SAM" id="MobiDB-lite"/>
    </source>
</evidence>
<accession>A0A0B7FEZ0</accession>
<feature type="region of interest" description="Disordered" evidence="1">
    <location>
        <begin position="48"/>
        <end position="123"/>
    </location>
</feature>
<dbReference type="EMBL" id="LN679101">
    <property type="protein sequence ID" value="CEL55479.1"/>
    <property type="molecule type" value="Genomic_DNA"/>
</dbReference>
<feature type="region of interest" description="Disordered" evidence="1">
    <location>
        <begin position="149"/>
        <end position="177"/>
    </location>
</feature>
<proteinExistence type="predicted"/>
<keyword evidence="3" id="KW-1185">Reference proteome</keyword>